<evidence type="ECO:0000313" key="3">
    <source>
        <dbReference type="Proteomes" id="UP001168537"/>
    </source>
</evidence>
<dbReference type="RefSeq" id="WP_300959327.1">
    <property type="nucleotide sequence ID" value="NZ_JAUHJR010000001.1"/>
</dbReference>
<proteinExistence type="predicted"/>
<protein>
    <submittedName>
        <fullName evidence="2">GNAT family N-acetyltransferase</fullName>
    </submittedName>
</protein>
<dbReference type="SUPFAM" id="SSF55729">
    <property type="entry name" value="Acyl-CoA N-acyltransferases (Nat)"/>
    <property type="match status" value="1"/>
</dbReference>
<gene>
    <name evidence="2" type="ORF">QWY29_03850</name>
</gene>
<feature type="domain" description="N-acetyltransferase" evidence="1">
    <location>
        <begin position="160"/>
        <end position="313"/>
    </location>
</feature>
<dbReference type="InterPro" id="IPR016181">
    <property type="entry name" value="Acyl_CoA_acyltransferase"/>
</dbReference>
<name>A0ABT8EQQ8_9ACTN</name>
<dbReference type="Pfam" id="PF08445">
    <property type="entry name" value="FR47"/>
    <property type="match status" value="1"/>
</dbReference>
<dbReference type="InterPro" id="IPR000182">
    <property type="entry name" value="GNAT_dom"/>
</dbReference>
<dbReference type="PROSITE" id="PS51186">
    <property type="entry name" value="GNAT"/>
    <property type="match status" value="1"/>
</dbReference>
<dbReference type="Proteomes" id="UP001168537">
    <property type="component" value="Unassembled WGS sequence"/>
</dbReference>
<accession>A0ABT8EQQ8</accession>
<dbReference type="Gene3D" id="3.40.630.30">
    <property type="match status" value="1"/>
</dbReference>
<dbReference type="EMBL" id="JAUHJR010000001">
    <property type="protein sequence ID" value="MDN4160474.1"/>
    <property type="molecule type" value="Genomic_DNA"/>
</dbReference>
<dbReference type="InterPro" id="IPR013653">
    <property type="entry name" value="GCN5-like_dom"/>
</dbReference>
<comment type="caution">
    <text evidence="2">The sequence shown here is derived from an EMBL/GenBank/DDBJ whole genome shotgun (WGS) entry which is preliminary data.</text>
</comment>
<organism evidence="2 3">
    <name type="scientific">Nocardioides abyssi</name>
    <dbReference type="NCBI Taxonomy" id="3058370"/>
    <lineage>
        <taxon>Bacteria</taxon>
        <taxon>Bacillati</taxon>
        <taxon>Actinomycetota</taxon>
        <taxon>Actinomycetes</taxon>
        <taxon>Propionibacteriales</taxon>
        <taxon>Nocardioidaceae</taxon>
        <taxon>Nocardioides</taxon>
    </lineage>
</organism>
<reference evidence="2" key="1">
    <citation type="submission" date="2023-06" db="EMBL/GenBank/DDBJ databases">
        <title>Draft genome sequence of Nocardioides sp. SOB72.</title>
        <authorList>
            <person name="Zhang G."/>
        </authorList>
    </citation>
    <scope>NUCLEOTIDE SEQUENCE</scope>
    <source>
        <strain evidence="2">SOB72</strain>
    </source>
</reference>
<evidence type="ECO:0000313" key="2">
    <source>
        <dbReference type="EMBL" id="MDN4160474.1"/>
    </source>
</evidence>
<evidence type="ECO:0000259" key="1">
    <source>
        <dbReference type="PROSITE" id="PS51186"/>
    </source>
</evidence>
<keyword evidence="3" id="KW-1185">Reference proteome</keyword>
<sequence length="313" mass="32963">MPDSPGTAYAVTLTTDPAAFLDEAGEHLAADPVVTSVVATVTRRAADDDAAGHPAPDLPRWWAVVRDGAGAVVGAAMRTAPFEPHPAYVLPMPDAAARALARAVHERGDRLDGINGALPAARVVAEETAALTGRGTVVDEHLRLWELASLAELVAHDAPGRLRPARLEDVPRCVRWWEAFAVDSAEQGGRTGEHPMETETVAGMTGRVEAGLVWLWESPDGEVVHLTAHSPAAYGVVRVGPVYTPAAHRGHGYASAAVAQVTRRVLEAGDRACLFTDQANPTSNKIYAAIGYRPVADTANLLVTGPVTSPVTR</sequence>